<dbReference type="InterPro" id="IPR004333">
    <property type="entry name" value="SBP_dom"/>
</dbReference>
<dbReference type="FunFam" id="4.10.1100.10:FF:000001">
    <property type="entry name" value="Squamosa promoter-binding-like protein 14"/>
    <property type="match status" value="1"/>
</dbReference>
<proteinExistence type="predicted"/>
<keyword evidence="5" id="KW-0805">Transcription regulation</keyword>
<dbReference type="Proteomes" id="UP001231189">
    <property type="component" value="Unassembled WGS sequence"/>
</dbReference>
<dbReference type="GO" id="GO:0005634">
    <property type="term" value="C:nucleus"/>
    <property type="evidence" value="ECO:0007669"/>
    <property type="project" value="UniProtKB-SubCell"/>
</dbReference>
<dbReference type="Gene3D" id="4.10.1100.10">
    <property type="entry name" value="Transcription factor, SBP-box domain"/>
    <property type="match status" value="1"/>
</dbReference>
<dbReference type="AlphaFoldDB" id="A0AAD8QE71"/>
<dbReference type="PANTHER" id="PTHR31251:SF222">
    <property type="entry name" value="SQUAMOSA PROMOTER-BINDING-LIKE PROTEIN 7"/>
    <property type="match status" value="1"/>
</dbReference>
<feature type="domain" description="SBP-type" evidence="11">
    <location>
        <begin position="170"/>
        <end position="247"/>
    </location>
</feature>
<evidence type="ECO:0000256" key="9">
    <source>
        <dbReference type="PROSITE-ProRule" id="PRU00470"/>
    </source>
</evidence>
<keyword evidence="6" id="KW-0238">DNA-binding</keyword>
<sequence length="429" mass="45068">MCLRARVSRATAEGQDRTVLLLCSCHLTTYPTCQYGAAHTTSPQCAAPPRGASPRLAREPLYFSPSRSSFYMECAPAPPACFRCKAMEGGGGAAGSRATPASWDLGPQWAPPTSAYPHHFMPPPAGLQELTSLELGKRPCCAADGSGAGGGRASADGRRKEKAAAATAAVPRCQVQGCHLALAGAKEYHRRHKVCEAHSKAPRVVVHGAEQRFCQQCSRFHAMSEFDDAKRSCRRRLAGHNERRRKSNASEAMARGSISHAHGVASLVQGFAPYGALTTSPAGALSLLSSTRATPWLIPTNPSDVFSAHSSSAALDELIAENRAALLACHFFPERSGAARPAVPAAEMTAGGWHQAAYQQVHGVAGNGAVRRDQGGAPPPAGHVTLDLMQAPATAGARFRPMAPDRHTEDGDAGRGSGVWTPLQGAHVV</sequence>
<reference evidence="12" key="1">
    <citation type="submission" date="2023-07" db="EMBL/GenBank/DDBJ databases">
        <title>A chromosome-level genome assembly of Lolium multiflorum.</title>
        <authorList>
            <person name="Chen Y."/>
            <person name="Copetti D."/>
            <person name="Kolliker R."/>
            <person name="Studer B."/>
        </authorList>
    </citation>
    <scope>NUCLEOTIDE SEQUENCE</scope>
    <source>
        <strain evidence="12">02402/16</strain>
        <tissue evidence="12">Leaf</tissue>
    </source>
</reference>
<keyword evidence="7" id="KW-0804">Transcription</keyword>
<dbReference type="EMBL" id="JAUUTY010000530">
    <property type="protein sequence ID" value="KAK1600967.1"/>
    <property type="molecule type" value="Genomic_DNA"/>
</dbReference>
<evidence type="ECO:0000256" key="3">
    <source>
        <dbReference type="ARBA" id="ARBA00022771"/>
    </source>
</evidence>
<dbReference type="GO" id="GO:0003677">
    <property type="term" value="F:DNA binding"/>
    <property type="evidence" value="ECO:0007669"/>
    <property type="project" value="UniProtKB-KW"/>
</dbReference>
<comment type="subcellular location">
    <subcellularLocation>
        <location evidence="1">Nucleus</location>
    </subcellularLocation>
</comment>
<evidence type="ECO:0000313" key="13">
    <source>
        <dbReference type="Proteomes" id="UP001231189"/>
    </source>
</evidence>
<feature type="region of interest" description="Disordered" evidence="10">
    <location>
        <begin position="397"/>
        <end position="429"/>
    </location>
</feature>
<accession>A0AAD8QE71</accession>
<dbReference type="GO" id="GO:0008270">
    <property type="term" value="F:zinc ion binding"/>
    <property type="evidence" value="ECO:0007669"/>
    <property type="project" value="UniProtKB-KW"/>
</dbReference>
<keyword evidence="4" id="KW-0862">Zinc</keyword>
<evidence type="ECO:0000256" key="4">
    <source>
        <dbReference type="ARBA" id="ARBA00022833"/>
    </source>
</evidence>
<evidence type="ECO:0000256" key="1">
    <source>
        <dbReference type="ARBA" id="ARBA00004123"/>
    </source>
</evidence>
<organism evidence="12 13">
    <name type="scientific">Lolium multiflorum</name>
    <name type="common">Italian ryegrass</name>
    <name type="synonym">Lolium perenne subsp. multiflorum</name>
    <dbReference type="NCBI Taxonomy" id="4521"/>
    <lineage>
        <taxon>Eukaryota</taxon>
        <taxon>Viridiplantae</taxon>
        <taxon>Streptophyta</taxon>
        <taxon>Embryophyta</taxon>
        <taxon>Tracheophyta</taxon>
        <taxon>Spermatophyta</taxon>
        <taxon>Magnoliopsida</taxon>
        <taxon>Liliopsida</taxon>
        <taxon>Poales</taxon>
        <taxon>Poaceae</taxon>
        <taxon>BOP clade</taxon>
        <taxon>Pooideae</taxon>
        <taxon>Poodae</taxon>
        <taxon>Poeae</taxon>
        <taxon>Poeae Chloroplast Group 2 (Poeae type)</taxon>
        <taxon>Loliodinae</taxon>
        <taxon>Loliinae</taxon>
        <taxon>Lolium</taxon>
    </lineage>
</organism>
<gene>
    <name evidence="12" type="ORF">QYE76_037798</name>
</gene>
<evidence type="ECO:0000256" key="8">
    <source>
        <dbReference type="ARBA" id="ARBA00023242"/>
    </source>
</evidence>
<evidence type="ECO:0000256" key="6">
    <source>
        <dbReference type="ARBA" id="ARBA00023125"/>
    </source>
</evidence>
<evidence type="ECO:0000259" key="11">
    <source>
        <dbReference type="PROSITE" id="PS51141"/>
    </source>
</evidence>
<protein>
    <recommendedName>
        <fullName evidence="11">SBP-type domain-containing protein</fullName>
    </recommendedName>
</protein>
<evidence type="ECO:0000256" key="10">
    <source>
        <dbReference type="SAM" id="MobiDB-lite"/>
    </source>
</evidence>
<evidence type="ECO:0000313" key="12">
    <source>
        <dbReference type="EMBL" id="KAK1600967.1"/>
    </source>
</evidence>
<dbReference type="InterPro" id="IPR044817">
    <property type="entry name" value="SBP-like"/>
</dbReference>
<keyword evidence="3 9" id="KW-0863">Zinc-finger</keyword>
<dbReference type="PROSITE" id="PS51141">
    <property type="entry name" value="ZF_SBP"/>
    <property type="match status" value="1"/>
</dbReference>
<feature type="compositionally biased region" description="Basic and acidic residues" evidence="10">
    <location>
        <begin position="403"/>
        <end position="413"/>
    </location>
</feature>
<comment type="caution">
    <text evidence="12">The sequence shown here is derived from an EMBL/GenBank/DDBJ whole genome shotgun (WGS) entry which is preliminary data.</text>
</comment>
<keyword evidence="2" id="KW-0479">Metal-binding</keyword>
<evidence type="ECO:0000256" key="7">
    <source>
        <dbReference type="ARBA" id="ARBA00023163"/>
    </source>
</evidence>
<dbReference type="PANTHER" id="PTHR31251">
    <property type="entry name" value="SQUAMOSA PROMOTER-BINDING-LIKE PROTEIN 4"/>
    <property type="match status" value="1"/>
</dbReference>
<keyword evidence="13" id="KW-1185">Reference proteome</keyword>
<dbReference type="Pfam" id="PF03110">
    <property type="entry name" value="SBP"/>
    <property type="match status" value="1"/>
</dbReference>
<evidence type="ECO:0000256" key="5">
    <source>
        <dbReference type="ARBA" id="ARBA00023015"/>
    </source>
</evidence>
<dbReference type="SUPFAM" id="SSF103612">
    <property type="entry name" value="SBT domain"/>
    <property type="match status" value="1"/>
</dbReference>
<dbReference type="InterPro" id="IPR036893">
    <property type="entry name" value="SBP_sf"/>
</dbReference>
<name>A0AAD8QE71_LOLMU</name>
<evidence type="ECO:0000256" key="2">
    <source>
        <dbReference type="ARBA" id="ARBA00022723"/>
    </source>
</evidence>
<keyword evidence="8" id="KW-0539">Nucleus</keyword>